<gene>
    <name evidence="5" type="ORF">MAR_019144</name>
</gene>
<keyword evidence="2" id="KW-0862">Zinc</keyword>
<proteinExistence type="predicted"/>
<dbReference type="InterPro" id="IPR013083">
    <property type="entry name" value="Znf_RING/FYVE/PHD"/>
</dbReference>
<reference evidence="5" key="1">
    <citation type="submission" date="2022-11" db="EMBL/GenBank/DDBJ databases">
        <title>Centuries of genome instability and evolution in soft-shell clam transmissible cancer (bioRxiv).</title>
        <authorList>
            <person name="Hart S.F.M."/>
            <person name="Yonemitsu M.A."/>
            <person name="Giersch R.M."/>
            <person name="Beal B.F."/>
            <person name="Arriagada G."/>
            <person name="Davis B.W."/>
            <person name="Ostrander E.A."/>
            <person name="Goff S.P."/>
            <person name="Metzger M.J."/>
        </authorList>
    </citation>
    <scope>NUCLEOTIDE SEQUENCE</scope>
    <source>
        <strain evidence="5">MELC-2E11</strain>
        <tissue evidence="5">Siphon/mantle</tissue>
    </source>
</reference>
<evidence type="ECO:0000256" key="1">
    <source>
        <dbReference type="ARBA" id="ARBA00022771"/>
    </source>
</evidence>
<dbReference type="SUPFAM" id="SSF57850">
    <property type="entry name" value="RING/U-box"/>
    <property type="match status" value="1"/>
</dbReference>
<dbReference type="Proteomes" id="UP001164746">
    <property type="component" value="Chromosome 6"/>
</dbReference>
<evidence type="ECO:0000256" key="2">
    <source>
        <dbReference type="ARBA" id="ARBA00022833"/>
    </source>
</evidence>
<keyword evidence="1 3" id="KW-0479">Metal-binding</keyword>
<dbReference type="InterPro" id="IPR001841">
    <property type="entry name" value="Znf_RING"/>
</dbReference>
<dbReference type="EMBL" id="CP111017">
    <property type="protein sequence ID" value="WAR09186.1"/>
    <property type="molecule type" value="Genomic_DNA"/>
</dbReference>
<sequence length="107" mass="12402">MPFFQIEHPWAVTVQALAEFGYSESEAKIALNIFKNRNATSDREFVLRENQRLKEYMICKICKNKLCDTVFLPCGHRVSCWGCASLWEKSCFHCWKPLNGAVRILDA</sequence>
<keyword evidence="1 3" id="KW-0863">Zinc-finger</keyword>
<evidence type="ECO:0000313" key="6">
    <source>
        <dbReference type="Proteomes" id="UP001164746"/>
    </source>
</evidence>
<dbReference type="PROSITE" id="PS50089">
    <property type="entry name" value="ZF_RING_2"/>
    <property type="match status" value="1"/>
</dbReference>
<keyword evidence="6" id="KW-1185">Reference proteome</keyword>
<evidence type="ECO:0000313" key="5">
    <source>
        <dbReference type="EMBL" id="WAR09186.1"/>
    </source>
</evidence>
<protein>
    <recommendedName>
        <fullName evidence="4">RING-type domain-containing protein</fullName>
    </recommendedName>
</protein>
<evidence type="ECO:0000256" key="3">
    <source>
        <dbReference type="PROSITE-ProRule" id="PRU00175"/>
    </source>
</evidence>
<evidence type="ECO:0000259" key="4">
    <source>
        <dbReference type="PROSITE" id="PS50089"/>
    </source>
</evidence>
<name>A0ABY7EK97_MYAAR</name>
<feature type="domain" description="RING-type" evidence="4">
    <location>
        <begin position="59"/>
        <end position="94"/>
    </location>
</feature>
<accession>A0ABY7EK97</accession>
<organism evidence="5 6">
    <name type="scientific">Mya arenaria</name>
    <name type="common">Soft-shell clam</name>
    <dbReference type="NCBI Taxonomy" id="6604"/>
    <lineage>
        <taxon>Eukaryota</taxon>
        <taxon>Metazoa</taxon>
        <taxon>Spiralia</taxon>
        <taxon>Lophotrochozoa</taxon>
        <taxon>Mollusca</taxon>
        <taxon>Bivalvia</taxon>
        <taxon>Autobranchia</taxon>
        <taxon>Heteroconchia</taxon>
        <taxon>Euheterodonta</taxon>
        <taxon>Imparidentia</taxon>
        <taxon>Neoheterodontei</taxon>
        <taxon>Myida</taxon>
        <taxon>Myoidea</taxon>
        <taxon>Myidae</taxon>
        <taxon>Mya</taxon>
    </lineage>
</organism>
<dbReference type="Gene3D" id="3.30.40.10">
    <property type="entry name" value="Zinc/RING finger domain, C3HC4 (zinc finger)"/>
    <property type="match status" value="1"/>
</dbReference>
<dbReference type="Pfam" id="PF13920">
    <property type="entry name" value="zf-C3HC4_3"/>
    <property type="match status" value="1"/>
</dbReference>